<feature type="domain" description="Multidrug resistance protein MdtA-like C-terminal permuted SH3" evidence="4">
    <location>
        <begin position="317"/>
        <end position="375"/>
    </location>
</feature>
<dbReference type="PANTHER" id="PTHR32347">
    <property type="entry name" value="EFFLUX SYSTEM COMPONENT YKNX-RELATED"/>
    <property type="match status" value="1"/>
</dbReference>
<organism evidence="6 7">
    <name type="scientific">Cytobacillus purgationiresistens</name>
    <dbReference type="NCBI Taxonomy" id="863449"/>
    <lineage>
        <taxon>Bacteria</taxon>
        <taxon>Bacillati</taxon>
        <taxon>Bacillota</taxon>
        <taxon>Bacilli</taxon>
        <taxon>Bacillales</taxon>
        <taxon>Bacillaceae</taxon>
        <taxon>Cytobacillus</taxon>
    </lineage>
</organism>
<name>A0ABU0AD93_9BACI</name>
<proteinExistence type="predicted"/>
<dbReference type="InterPro" id="IPR058627">
    <property type="entry name" value="MdtA-like_C"/>
</dbReference>
<evidence type="ECO:0000313" key="6">
    <source>
        <dbReference type="EMBL" id="MDQ0269218.1"/>
    </source>
</evidence>
<dbReference type="InterPro" id="IPR058639">
    <property type="entry name" value="BSH_YknX-like"/>
</dbReference>
<evidence type="ECO:0000259" key="5">
    <source>
        <dbReference type="Pfam" id="PF25984"/>
    </source>
</evidence>
<evidence type="ECO:0000259" key="4">
    <source>
        <dbReference type="Pfam" id="PF25967"/>
    </source>
</evidence>
<dbReference type="Proteomes" id="UP001238088">
    <property type="component" value="Unassembled WGS sequence"/>
</dbReference>
<evidence type="ECO:0000313" key="7">
    <source>
        <dbReference type="Proteomes" id="UP001238088"/>
    </source>
</evidence>
<dbReference type="PANTHER" id="PTHR32347:SF14">
    <property type="entry name" value="EFFLUX SYSTEM COMPONENT YKNX-RELATED"/>
    <property type="match status" value="1"/>
</dbReference>
<dbReference type="Pfam" id="PF25984">
    <property type="entry name" value="BSH_YknX"/>
    <property type="match status" value="1"/>
</dbReference>
<keyword evidence="7" id="KW-1185">Reference proteome</keyword>
<sequence length="418" mass="47146">MKWKLIIALAITIFLTVNIVLIFKGGGDISRINYITKWTSVQEQDLLETLPSAGVYIPKEEQHIYYDMNNGRFDGFLVEEGDAVEPGAELFEYSPADINATRATFEAEIDRLRKEITSIDQHISDMKSMQTGLSTIPSRTTRTAADNDDKDNEAAAAFNTNLYISQSIERDIKDKEWEKRKFENEIAKYEDLKQTSDANLMQLAVTSELSGTIQDIKHELTNPVITIISNEQLIEGNLTEDEVQQIIPGMKVFITYANSNTQINGTVDKVFTYPNEKPEVGKDSTYRFTVQLDDQLEQADIHGQHVDLKIVTNEVAQALTIPAKALKKKSDNYYSYIMGAGGLLERRKVEPGLKLKQTQEVVTGLQHGELVVMERPLFIKANQPYITRMAPSKNSKSSYQELTGEEIFKSIAKGFLAR</sequence>
<evidence type="ECO:0000256" key="3">
    <source>
        <dbReference type="SAM" id="Coils"/>
    </source>
</evidence>
<evidence type="ECO:0000256" key="2">
    <source>
        <dbReference type="ARBA" id="ARBA00023054"/>
    </source>
</evidence>
<dbReference type="RefSeq" id="WP_307472609.1">
    <property type="nucleotide sequence ID" value="NZ_JAUSUB010000003.1"/>
</dbReference>
<evidence type="ECO:0000256" key="1">
    <source>
        <dbReference type="ARBA" id="ARBA00004196"/>
    </source>
</evidence>
<comment type="subcellular location">
    <subcellularLocation>
        <location evidence="1">Cell envelope</location>
    </subcellularLocation>
</comment>
<keyword evidence="2 3" id="KW-0175">Coiled coil</keyword>
<dbReference type="Gene3D" id="2.40.420.20">
    <property type="match status" value="1"/>
</dbReference>
<gene>
    <name evidence="6" type="ORF">J2S17_001088</name>
</gene>
<feature type="coiled-coil region" evidence="3">
    <location>
        <begin position="165"/>
        <end position="199"/>
    </location>
</feature>
<dbReference type="EMBL" id="JAUSUB010000003">
    <property type="protein sequence ID" value="MDQ0269218.1"/>
    <property type="molecule type" value="Genomic_DNA"/>
</dbReference>
<feature type="domain" description="YknX-like barrel-sandwich hybrid" evidence="5">
    <location>
        <begin position="62"/>
        <end position="221"/>
    </location>
</feature>
<accession>A0ABU0AD93</accession>
<protein>
    <submittedName>
        <fullName evidence="6">HlyD family secretion protein</fullName>
    </submittedName>
</protein>
<reference evidence="6 7" key="1">
    <citation type="submission" date="2023-07" db="EMBL/GenBank/DDBJ databases">
        <title>Genomic Encyclopedia of Type Strains, Phase IV (KMG-IV): sequencing the most valuable type-strain genomes for metagenomic binning, comparative biology and taxonomic classification.</title>
        <authorList>
            <person name="Goeker M."/>
        </authorList>
    </citation>
    <scope>NUCLEOTIDE SEQUENCE [LARGE SCALE GENOMIC DNA]</scope>
    <source>
        <strain evidence="6 7">DSM 23494</strain>
    </source>
</reference>
<comment type="caution">
    <text evidence="6">The sequence shown here is derived from an EMBL/GenBank/DDBJ whole genome shotgun (WGS) entry which is preliminary data.</text>
</comment>
<dbReference type="Pfam" id="PF25967">
    <property type="entry name" value="RND-MFP_C"/>
    <property type="match status" value="1"/>
</dbReference>
<dbReference type="InterPro" id="IPR050465">
    <property type="entry name" value="UPF0194_transport"/>
</dbReference>